<gene>
    <name evidence="5" type="ORF">FA014_11790</name>
</gene>
<dbReference type="Pfam" id="PF13692">
    <property type="entry name" value="Glyco_trans_1_4"/>
    <property type="match status" value="1"/>
</dbReference>
<accession>A0A7Z8JYN1</accession>
<dbReference type="PANTHER" id="PTHR45947">
    <property type="entry name" value="SULFOQUINOVOSYL TRANSFERASE SQD2"/>
    <property type="match status" value="1"/>
</dbReference>
<reference evidence="5 6" key="1">
    <citation type="submission" date="2019-05" db="EMBL/GenBank/DDBJ databases">
        <title>Genome sequence of Cellulomonas hominis strain CS1.</title>
        <authorList>
            <person name="Belmont J."/>
            <person name="Maclea K.S."/>
        </authorList>
    </citation>
    <scope>NUCLEOTIDE SEQUENCE [LARGE SCALE GENOMIC DNA]</scope>
    <source>
        <strain evidence="5 6">CS1</strain>
    </source>
</reference>
<proteinExistence type="predicted"/>
<protein>
    <recommendedName>
        <fullName evidence="1">D-inositol 3-phosphate glycosyltransferase</fullName>
    </recommendedName>
</protein>
<evidence type="ECO:0000313" key="5">
    <source>
        <dbReference type="EMBL" id="TKR23335.1"/>
    </source>
</evidence>
<dbReference type="InterPro" id="IPR028098">
    <property type="entry name" value="Glyco_trans_4-like_N"/>
</dbReference>
<feature type="domain" description="Glycosyltransferase subfamily 4-like N-terminal" evidence="4">
    <location>
        <begin position="25"/>
        <end position="181"/>
    </location>
</feature>
<dbReference type="Gene3D" id="3.40.50.2000">
    <property type="entry name" value="Glycogen Phosphorylase B"/>
    <property type="match status" value="2"/>
</dbReference>
<dbReference type="AlphaFoldDB" id="A0A7Z8JYN1"/>
<keyword evidence="2" id="KW-0328">Glycosyltransferase</keyword>
<evidence type="ECO:0000313" key="6">
    <source>
        <dbReference type="Proteomes" id="UP000308121"/>
    </source>
</evidence>
<dbReference type="CDD" id="cd03801">
    <property type="entry name" value="GT4_PimA-like"/>
    <property type="match status" value="1"/>
</dbReference>
<dbReference type="InterPro" id="IPR050194">
    <property type="entry name" value="Glycosyltransferase_grp1"/>
</dbReference>
<dbReference type="GO" id="GO:1901137">
    <property type="term" value="P:carbohydrate derivative biosynthetic process"/>
    <property type="evidence" value="ECO:0007669"/>
    <property type="project" value="UniProtKB-ARBA"/>
</dbReference>
<dbReference type="PANTHER" id="PTHR45947:SF3">
    <property type="entry name" value="SULFOQUINOVOSYL TRANSFERASE SQD2"/>
    <property type="match status" value="1"/>
</dbReference>
<dbReference type="SUPFAM" id="SSF53756">
    <property type="entry name" value="UDP-Glycosyltransferase/glycogen phosphorylase"/>
    <property type="match status" value="1"/>
</dbReference>
<dbReference type="OrthoDB" id="506201at2"/>
<dbReference type="EMBL" id="SZYE01000090">
    <property type="protein sequence ID" value="TKR23335.1"/>
    <property type="molecule type" value="Genomic_DNA"/>
</dbReference>
<sequence>MTHMTARPAYDVVVALNYYAPYVSGVTEAARVTAEGLAARGWRVLVVAGHHDPSVPPRETINGVRVLRTPVVARIGKGIVSPAFAPTVARWARRARLLHLHLPMLEAGAITTLARGVPTVVTYQCDVTLPAGALNAVQVRALDLSHGIALRHADVVAVTSEDYAEHSRLHAAMAGRTRALPAPALDRSGGTPRFRDGDGLHVGFLGRIVEEKGLEYLVRAFRTLDDDARLLIGGDFAKVAGGSVVERVRAAVGDDPRVRLMGFVPDEDLPDFYASLDVFTLPSVNSLEAYGIVQVEAMMLGVPVVASDLPGVRMPVRDTGFGRVVAPRDVDGLARALRELAAADLDRDRGAREARSRYSADQVVDQHARLFEELAPRGWVPPGAPVS</sequence>
<organism evidence="5 6">
    <name type="scientific">Cellulomonas hominis</name>
    <dbReference type="NCBI Taxonomy" id="156981"/>
    <lineage>
        <taxon>Bacteria</taxon>
        <taxon>Bacillati</taxon>
        <taxon>Actinomycetota</taxon>
        <taxon>Actinomycetes</taxon>
        <taxon>Micrococcales</taxon>
        <taxon>Cellulomonadaceae</taxon>
        <taxon>Cellulomonas</taxon>
    </lineage>
</organism>
<comment type="caution">
    <text evidence="5">The sequence shown here is derived from an EMBL/GenBank/DDBJ whole genome shotgun (WGS) entry which is preliminary data.</text>
</comment>
<evidence type="ECO:0000259" key="4">
    <source>
        <dbReference type="Pfam" id="PF13579"/>
    </source>
</evidence>
<dbReference type="Pfam" id="PF13579">
    <property type="entry name" value="Glyco_trans_4_4"/>
    <property type="match status" value="1"/>
</dbReference>
<evidence type="ECO:0000256" key="2">
    <source>
        <dbReference type="ARBA" id="ARBA00022676"/>
    </source>
</evidence>
<name>A0A7Z8JYN1_9CELL</name>
<keyword evidence="3 5" id="KW-0808">Transferase</keyword>
<dbReference type="GO" id="GO:0016757">
    <property type="term" value="F:glycosyltransferase activity"/>
    <property type="evidence" value="ECO:0007669"/>
    <property type="project" value="UniProtKB-KW"/>
</dbReference>
<dbReference type="Proteomes" id="UP000308121">
    <property type="component" value="Unassembled WGS sequence"/>
</dbReference>
<evidence type="ECO:0000256" key="1">
    <source>
        <dbReference type="ARBA" id="ARBA00021292"/>
    </source>
</evidence>
<evidence type="ECO:0000256" key="3">
    <source>
        <dbReference type="ARBA" id="ARBA00022679"/>
    </source>
</evidence>